<proteinExistence type="predicted"/>
<protein>
    <submittedName>
        <fullName evidence="1">Uncharacterized protein</fullName>
    </submittedName>
</protein>
<gene>
    <name evidence="1" type="ORF">CEXT_209621</name>
</gene>
<evidence type="ECO:0000313" key="2">
    <source>
        <dbReference type="Proteomes" id="UP001054945"/>
    </source>
</evidence>
<sequence length="105" mass="11623">MGAVNVRKRLSIIKVVDGPKKMEIRDCLVGVVDGGTIVDGGFSWFGQCVEDIVLDFLNEEVKFVYCQVNWIRLVPYDFEVFCFSRDPVVGVDPYSSGALAEGEGI</sequence>
<reference evidence="1 2" key="1">
    <citation type="submission" date="2021-06" db="EMBL/GenBank/DDBJ databases">
        <title>Caerostris extrusa draft genome.</title>
        <authorList>
            <person name="Kono N."/>
            <person name="Arakawa K."/>
        </authorList>
    </citation>
    <scope>NUCLEOTIDE SEQUENCE [LARGE SCALE GENOMIC DNA]</scope>
</reference>
<evidence type="ECO:0000313" key="1">
    <source>
        <dbReference type="EMBL" id="GIX96240.1"/>
    </source>
</evidence>
<accession>A0AAV4PIF5</accession>
<dbReference type="Proteomes" id="UP001054945">
    <property type="component" value="Unassembled WGS sequence"/>
</dbReference>
<comment type="caution">
    <text evidence="1">The sequence shown here is derived from an EMBL/GenBank/DDBJ whole genome shotgun (WGS) entry which is preliminary data.</text>
</comment>
<name>A0AAV4PIF5_CAEEX</name>
<dbReference type="AlphaFoldDB" id="A0AAV4PIF5"/>
<organism evidence="1 2">
    <name type="scientific">Caerostris extrusa</name>
    <name type="common">Bark spider</name>
    <name type="synonym">Caerostris bankana</name>
    <dbReference type="NCBI Taxonomy" id="172846"/>
    <lineage>
        <taxon>Eukaryota</taxon>
        <taxon>Metazoa</taxon>
        <taxon>Ecdysozoa</taxon>
        <taxon>Arthropoda</taxon>
        <taxon>Chelicerata</taxon>
        <taxon>Arachnida</taxon>
        <taxon>Araneae</taxon>
        <taxon>Araneomorphae</taxon>
        <taxon>Entelegynae</taxon>
        <taxon>Araneoidea</taxon>
        <taxon>Araneidae</taxon>
        <taxon>Caerostris</taxon>
    </lineage>
</organism>
<dbReference type="EMBL" id="BPLR01004621">
    <property type="protein sequence ID" value="GIX96240.1"/>
    <property type="molecule type" value="Genomic_DNA"/>
</dbReference>
<keyword evidence="2" id="KW-1185">Reference proteome</keyword>